<gene>
    <name evidence="7" type="ORF">Daesc_003801</name>
</gene>
<sequence length="162" mass="16974">MPFLSAPLTLAATGGILGSAWVSGNITALSICGVPAILASGTTAEGLLRGWALQFKRGASYMPTTAAAIALSYVYLAFRHRGRGLEWRGYAAGALSNVLLIPFTLIFIGGVNNKMLAANAGTGKQLSQEAVRHLIATWGKLNAVRIFMPLAGAALGLWNFLQ</sequence>
<evidence type="ECO:0008006" key="9">
    <source>
        <dbReference type="Google" id="ProtNLM"/>
    </source>
</evidence>
<accession>A0AAX6MMI6</accession>
<evidence type="ECO:0000256" key="3">
    <source>
        <dbReference type="ARBA" id="ARBA00022989"/>
    </source>
</evidence>
<proteinExistence type="inferred from homology"/>
<evidence type="ECO:0000256" key="5">
    <source>
        <dbReference type="ARBA" id="ARBA00034313"/>
    </source>
</evidence>
<keyword evidence="2 6" id="KW-0812">Transmembrane</keyword>
<name>A0AAX6MMI6_9PEZI</name>
<feature type="transmembrane region" description="Helical" evidence="6">
    <location>
        <begin position="28"/>
        <end position="48"/>
    </location>
</feature>
<evidence type="ECO:0000313" key="8">
    <source>
        <dbReference type="Proteomes" id="UP001369815"/>
    </source>
</evidence>
<evidence type="ECO:0000256" key="1">
    <source>
        <dbReference type="ARBA" id="ARBA00004141"/>
    </source>
</evidence>
<keyword evidence="3 6" id="KW-1133">Transmembrane helix</keyword>
<dbReference type="PANTHER" id="PTHR35042">
    <property type="entry name" value="ANTHRONE OXYGENASE ENCC"/>
    <property type="match status" value="1"/>
</dbReference>
<comment type="similarity">
    <text evidence="5">Belongs to the anthrone oxygenase family.</text>
</comment>
<feature type="transmembrane region" description="Helical" evidence="6">
    <location>
        <begin position="142"/>
        <end position="161"/>
    </location>
</feature>
<evidence type="ECO:0000256" key="4">
    <source>
        <dbReference type="ARBA" id="ARBA00023136"/>
    </source>
</evidence>
<comment type="caution">
    <text evidence="7">The sequence shown here is derived from an EMBL/GenBank/DDBJ whole genome shotgun (WGS) entry which is preliminary data.</text>
</comment>
<reference evidence="7 8" key="1">
    <citation type="journal article" date="2024" name="Front Chem Biol">
        <title>Unveiling the potential of Daldinia eschscholtzii MFLUCC 19-0629 through bioactivity and bioinformatics studies for enhanced sustainable agriculture production.</title>
        <authorList>
            <person name="Brooks S."/>
            <person name="Weaver J.A."/>
            <person name="Klomchit A."/>
            <person name="Alharthi S.A."/>
            <person name="Onlamun T."/>
            <person name="Nurani R."/>
            <person name="Vong T.K."/>
            <person name="Alberti F."/>
            <person name="Greco C."/>
        </authorList>
    </citation>
    <scope>NUCLEOTIDE SEQUENCE [LARGE SCALE GENOMIC DNA]</scope>
    <source>
        <strain evidence="7">MFLUCC 19-0629</strain>
    </source>
</reference>
<keyword evidence="8" id="KW-1185">Reference proteome</keyword>
<dbReference type="PANTHER" id="PTHR35042:SF1">
    <property type="entry name" value="DUF1772-DOMAIN-CONTAINING PROTEIN"/>
    <property type="match status" value="1"/>
</dbReference>
<keyword evidence="4 6" id="KW-0472">Membrane</keyword>
<dbReference type="GO" id="GO:0016020">
    <property type="term" value="C:membrane"/>
    <property type="evidence" value="ECO:0007669"/>
    <property type="project" value="UniProtKB-SubCell"/>
</dbReference>
<comment type="subcellular location">
    <subcellularLocation>
        <location evidence="1">Membrane</location>
        <topology evidence="1">Multi-pass membrane protein</topology>
    </subcellularLocation>
</comment>
<organism evidence="7 8">
    <name type="scientific">Daldinia eschscholtzii</name>
    <dbReference type="NCBI Taxonomy" id="292717"/>
    <lineage>
        <taxon>Eukaryota</taxon>
        <taxon>Fungi</taxon>
        <taxon>Dikarya</taxon>
        <taxon>Ascomycota</taxon>
        <taxon>Pezizomycotina</taxon>
        <taxon>Sordariomycetes</taxon>
        <taxon>Xylariomycetidae</taxon>
        <taxon>Xylariales</taxon>
        <taxon>Hypoxylaceae</taxon>
        <taxon>Daldinia</taxon>
    </lineage>
</organism>
<feature type="transmembrane region" description="Helical" evidence="6">
    <location>
        <begin position="60"/>
        <end position="78"/>
    </location>
</feature>
<protein>
    <recommendedName>
        <fullName evidence="9">Noranthrone monooxygenase</fullName>
    </recommendedName>
</protein>
<feature type="transmembrane region" description="Helical" evidence="6">
    <location>
        <begin position="90"/>
        <end position="111"/>
    </location>
</feature>
<dbReference type="EMBL" id="JBANMG010000004">
    <property type="protein sequence ID" value="KAK6953839.1"/>
    <property type="molecule type" value="Genomic_DNA"/>
</dbReference>
<dbReference type="Proteomes" id="UP001369815">
    <property type="component" value="Unassembled WGS sequence"/>
</dbReference>
<evidence type="ECO:0000256" key="2">
    <source>
        <dbReference type="ARBA" id="ARBA00022692"/>
    </source>
</evidence>
<dbReference type="InterPro" id="IPR013901">
    <property type="entry name" value="Anthrone_oxy"/>
</dbReference>
<dbReference type="AlphaFoldDB" id="A0AAX6MMI6"/>
<evidence type="ECO:0000313" key="7">
    <source>
        <dbReference type="EMBL" id="KAK6953839.1"/>
    </source>
</evidence>
<dbReference type="Pfam" id="PF08592">
    <property type="entry name" value="Anthrone_oxy"/>
    <property type="match status" value="1"/>
</dbReference>
<evidence type="ECO:0000256" key="6">
    <source>
        <dbReference type="SAM" id="Phobius"/>
    </source>
</evidence>